<dbReference type="CDD" id="cd00093">
    <property type="entry name" value="HTH_XRE"/>
    <property type="match status" value="1"/>
</dbReference>
<organism evidence="2 3">
    <name type="scientific">Janibacter indicus</name>
    <dbReference type="NCBI Taxonomy" id="857417"/>
    <lineage>
        <taxon>Bacteria</taxon>
        <taxon>Bacillati</taxon>
        <taxon>Actinomycetota</taxon>
        <taxon>Actinomycetes</taxon>
        <taxon>Micrococcales</taxon>
        <taxon>Intrasporangiaceae</taxon>
        <taxon>Janibacter</taxon>
    </lineage>
</organism>
<accession>A0A7L9IXF3</accession>
<gene>
    <name evidence="2" type="ORF">IGS73_09395</name>
</gene>
<dbReference type="SUPFAM" id="SSF47413">
    <property type="entry name" value="lambda repressor-like DNA-binding domains"/>
    <property type="match status" value="1"/>
</dbReference>
<name>A0A7L9IXF3_9MICO</name>
<evidence type="ECO:0000259" key="1">
    <source>
        <dbReference type="PROSITE" id="PS50943"/>
    </source>
</evidence>
<evidence type="ECO:0000313" key="3">
    <source>
        <dbReference type="Proteomes" id="UP000593998"/>
    </source>
</evidence>
<dbReference type="AlphaFoldDB" id="A0A7L9IXF3"/>
<dbReference type="GO" id="GO:0003677">
    <property type="term" value="F:DNA binding"/>
    <property type="evidence" value="ECO:0007669"/>
    <property type="project" value="InterPro"/>
</dbReference>
<dbReference type="Gene3D" id="1.10.260.40">
    <property type="entry name" value="lambda repressor-like DNA-binding domains"/>
    <property type="match status" value="1"/>
</dbReference>
<protein>
    <submittedName>
        <fullName evidence="2">Helix-turn-helix transcriptional regulator</fullName>
    </submittedName>
</protein>
<dbReference type="SMART" id="SM00530">
    <property type="entry name" value="HTH_XRE"/>
    <property type="match status" value="1"/>
</dbReference>
<dbReference type="InterPro" id="IPR010982">
    <property type="entry name" value="Lambda_DNA-bd_dom_sf"/>
</dbReference>
<dbReference type="Proteomes" id="UP000593998">
    <property type="component" value="Chromosome"/>
</dbReference>
<dbReference type="PROSITE" id="PS50943">
    <property type="entry name" value="HTH_CROC1"/>
    <property type="match status" value="1"/>
</dbReference>
<sequence length="79" mass="8722">MTENVQQLAMVRHLARTGEARRRRQAARLSLSEVAAAVGVSEATVSRWERAQRLPKGTNALAFLEVLQAIDDTPRQVPA</sequence>
<dbReference type="Pfam" id="PF13560">
    <property type="entry name" value="HTH_31"/>
    <property type="match status" value="1"/>
</dbReference>
<proteinExistence type="predicted"/>
<dbReference type="RefSeq" id="WP_192910267.1">
    <property type="nucleotide sequence ID" value="NZ_CP062789.1"/>
</dbReference>
<feature type="domain" description="HTH cro/C1-type" evidence="1">
    <location>
        <begin position="21"/>
        <end position="77"/>
    </location>
</feature>
<reference evidence="2 3" key="1">
    <citation type="submission" date="2020-10" db="EMBL/GenBank/DDBJ databases">
        <title>Janibacter indicus TT2 genome sequence.</title>
        <authorList>
            <person name="Lee K."/>
            <person name="Ganzorig M."/>
        </authorList>
    </citation>
    <scope>NUCLEOTIDE SEQUENCE [LARGE SCALE GENOMIC DNA]</scope>
    <source>
        <strain evidence="2 3">TT2</strain>
    </source>
</reference>
<dbReference type="InterPro" id="IPR001387">
    <property type="entry name" value="Cro/C1-type_HTH"/>
</dbReference>
<evidence type="ECO:0000313" key="2">
    <source>
        <dbReference type="EMBL" id="QOK21395.1"/>
    </source>
</evidence>
<dbReference type="EMBL" id="CP062789">
    <property type="protein sequence ID" value="QOK21395.1"/>
    <property type="molecule type" value="Genomic_DNA"/>
</dbReference>